<dbReference type="AlphaFoldDB" id="A0A8J2KJ20"/>
<keyword evidence="1" id="KW-0732">Signal</keyword>
<feature type="signal peptide" evidence="1">
    <location>
        <begin position="1"/>
        <end position="17"/>
    </location>
</feature>
<gene>
    <name evidence="2" type="ORF">AFUS01_LOCUS27915</name>
</gene>
<proteinExistence type="predicted"/>
<accession>A0A8J2KJ20</accession>
<evidence type="ECO:0000313" key="2">
    <source>
        <dbReference type="EMBL" id="CAG7817342.1"/>
    </source>
</evidence>
<evidence type="ECO:0000256" key="1">
    <source>
        <dbReference type="SAM" id="SignalP"/>
    </source>
</evidence>
<comment type="caution">
    <text evidence="2">The sequence shown here is derived from an EMBL/GenBank/DDBJ whole genome shotgun (WGS) entry which is preliminary data.</text>
</comment>
<protein>
    <submittedName>
        <fullName evidence="2">Uncharacterized protein</fullName>
    </submittedName>
</protein>
<keyword evidence="3" id="KW-1185">Reference proteome</keyword>
<feature type="non-terminal residue" evidence="2">
    <location>
        <position position="191"/>
    </location>
</feature>
<dbReference type="EMBL" id="CAJVCH010391827">
    <property type="protein sequence ID" value="CAG7817342.1"/>
    <property type="molecule type" value="Genomic_DNA"/>
</dbReference>
<dbReference type="Proteomes" id="UP000708208">
    <property type="component" value="Unassembled WGS sequence"/>
</dbReference>
<sequence length="191" mass="21484">MILFLNLIFHYGNQILAEVLTMSTEVNTEDAYGNLQCNLIVKVSGNSLYLNPAVLRLIGGLEQENIPVVVLSVVGQPKSRKTSVLNSVLKHFGMASSNPINLFPLSDDDVRYSDLKSLEGVLLWQCPHLVRPKDGKPSAWFFMDIWMEYPRQAVYKKLVDFCLSISSAVIFSEPCSPNPEIYWKPCDSTLQ</sequence>
<reference evidence="2" key="1">
    <citation type="submission" date="2021-06" db="EMBL/GenBank/DDBJ databases">
        <authorList>
            <person name="Hodson N. C."/>
            <person name="Mongue J. A."/>
            <person name="Jaron S. K."/>
        </authorList>
    </citation>
    <scope>NUCLEOTIDE SEQUENCE</scope>
</reference>
<feature type="chain" id="PRO_5035263619" evidence="1">
    <location>
        <begin position="18"/>
        <end position="191"/>
    </location>
</feature>
<organism evidence="2 3">
    <name type="scientific">Allacma fusca</name>
    <dbReference type="NCBI Taxonomy" id="39272"/>
    <lineage>
        <taxon>Eukaryota</taxon>
        <taxon>Metazoa</taxon>
        <taxon>Ecdysozoa</taxon>
        <taxon>Arthropoda</taxon>
        <taxon>Hexapoda</taxon>
        <taxon>Collembola</taxon>
        <taxon>Symphypleona</taxon>
        <taxon>Sminthuridae</taxon>
        <taxon>Allacma</taxon>
    </lineage>
</organism>
<name>A0A8J2KJ20_9HEXA</name>
<evidence type="ECO:0000313" key="3">
    <source>
        <dbReference type="Proteomes" id="UP000708208"/>
    </source>
</evidence>